<reference evidence="1" key="1">
    <citation type="journal article" date="2020" name="Fungal Divers.">
        <title>Resolving the Mortierellaceae phylogeny through synthesis of multi-gene phylogenetics and phylogenomics.</title>
        <authorList>
            <person name="Vandepol N."/>
            <person name="Liber J."/>
            <person name="Desiro A."/>
            <person name="Na H."/>
            <person name="Kennedy M."/>
            <person name="Barry K."/>
            <person name="Grigoriev I.V."/>
            <person name="Miller A.N."/>
            <person name="O'Donnell K."/>
            <person name="Stajich J.E."/>
            <person name="Bonito G."/>
        </authorList>
    </citation>
    <scope>NUCLEOTIDE SEQUENCE</scope>
    <source>
        <strain evidence="1">NRRL 28262</strain>
    </source>
</reference>
<evidence type="ECO:0000313" key="2">
    <source>
        <dbReference type="Proteomes" id="UP001194580"/>
    </source>
</evidence>
<feature type="non-terminal residue" evidence="1">
    <location>
        <position position="1"/>
    </location>
</feature>
<dbReference type="EMBL" id="JAAAIL010000264">
    <property type="protein sequence ID" value="KAG0277571.1"/>
    <property type="molecule type" value="Genomic_DNA"/>
</dbReference>
<comment type="caution">
    <text evidence="1">The sequence shown here is derived from an EMBL/GenBank/DDBJ whole genome shotgun (WGS) entry which is preliminary data.</text>
</comment>
<keyword evidence="2" id="KW-1185">Reference proteome</keyword>
<dbReference type="AlphaFoldDB" id="A0AAD4H9P5"/>
<organism evidence="1 2">
    <name type="scientific">Linnemannia exigua</name>
    <dbReference type="NCBI Taxonomy" id="604196"/>
    <lineage>
        <taxon>Eukaryota</taxon>
        <taxon>Fungi</taxon>
        <taxon>Fungi incertae sedis</taxon>
        <taxon>Mucoromycota</taxon>
        <taxon>Mortierellomycotina</taxon>
        <taxon>Mortierellomycetes</taxon>
        <taxon>Mortierellales</taxon>
        <taxon>Mortierellaceae</taxon>
        <taxon>Linnemannia</taxon>
    </lineage>
</organism>
<dbReference type="Proteomes" id="UP001194580">
    <property type="component" value="Unassembled WGS sequence"/>
</dbReference>
<proteinExistence type="predicted"/>
<protein>
    <submittedName>
        <fullName evidence="1">Uncharacterized protein</fullName>
    </submittedName>
</protein>
<name>A0AAD4H9P5_9FUNG</name>
<sequence>SADVHKAFNDREGATNQIECYLNDMFGPGHSAKIENDGFAVNKNGVPVPRFHIVYIHGSSGKPAHRE</sequence>
<gene>
    <name evidence="1" type="ORF">BGZ95_005706</name>
</gene>
<accession>A0AAD4H9P5</accession>
<evidence type="ECO:0000313" key="1">
    <source>
        <dbReference type="EMBL" id="KAG0277571.1"/>
    </source>
</evidence>